<dbReference type="PANTHER" id="PTHR43795:SF39">
    <property type="entry name" value="AMINOTRANSFERASE CLASS I_CLASSII DOMAIN-CONTAINING PROTEIN"/>
    <property type="match status" value="1"/>
</dbReference>
<feature type="compositionally biased region" description="Polar residues" evidence="2">
    <location>
        <begin position="2078"/>
        <end position="2104"/>
    </location>
</feature>
<evidence type="ECO:0000313" key="6">
    <source>
        <dbReference type="Proteomes" id="UP001201812"/>
    </source>
</evidence>
<dbReference type="InterPro" id="IPR004839">
    <property type="entry name" value="Aminotransferase_I/II_large"/>
</dbReference>
<reference evidence="5" key="1">
    <citation type="submission" date="2022-01" db="EMBL/GenBank/DDBJ databases">
        <title>Genome Sequence Resource for Two Populations of Ditylenchus destructor, the Migratory Endoparasitic Phytonematode.</title>
        <authorList>
            <person name="Zhang H."/>
            <person name="Lin R."/>
            <person name="Xie B."/>
        </authorList>
    </citation>
    <scope>NUCLEOTIDE SEQUENCE</scope>
    <source>
        <strain evidence="5">BazhouSP</strain>
    </source>
</reference>
<name>A0AAD4N8D7_9BILA</name>
<dbReference type="PANTHER" id="PTHR43795">
    <property type="entry name" value="BIFUNCTIONAL ASPARTATE AMINOTRANSFERASE AND GLUTAMATE/ASPARTATE-PREPHENATE AMINOTRANSFERASE-RELATED"/>
    <property type="match status" value="1"/>
</dbReference>
<dbReference type="EMBL" id="JAKKPZ010000007">
    <property type="protein sequence ID" value="KAI1719033.1"/>
    <property type="molecule type" value="Genomic_DNA"/>
</dbReference>
<dbReference type="Gene3D" id="3.40.640.10">
    <property type="entry name" value="Type I PLP-dependent aspartate aminotransferase-like (Major domain)"/>
    <property type="match status" value="1"/>
</dbReference>
<feature type="domain" description="Aminotransferase class I/classII large" evidence="3">
    <location>
        <begin position="413"/>
        <end position="735"/>
    </location>
</feature>
<feature type="region of interest" description="Disordered" evidence="2">
    <location>
        <begin position="2281"/>
        <end position="2337"/>
    </location>
</feature>
<keyword evidence="5" id="KW-0032">Aminotransferase</keyword>
<dbReference type="InterPro" id="IPR015421">
    <property type="entry name" value="PyrdxlP-dep_Trfase_major"/>
</dbReference>
<keyword evidence="6" id="KW-1185">Reference proteome</keyword>
<feature type="compositionally biased region" description="Polar residues" evidence="2">
    <location>
        <begin position="2303"/>
        <end position="2319"/>
    </location>
</feature>
<feature type="compositionally biased region" description="Basic and acidic residues" evidence="2">
    <location>
        <begin position="1797"/>
        <end position="1806"/>
    </location>
</feature>
<dbReference type="Gene3D" id="3.90.1150.10">
    <property type="entry name" value="Aspartate Aminotransferase, domain 1"/>
    <property type="match status" value="1"/>
</dbReference>
<feature type="region of interest" description="Disordered" evidence="2">
    <location>
        <begin position="1425"/>
        <end position="1454"/>
    </location>
</feature>
<keyword evidence="5" id="KW-0808">Transferase</keyword>
<evidence type="ECO:0000259" key="3">
    <source>
        <dbReference type="Pfam" id="PF00155"/>
    </source>
</evidence>
<feature type="compositionally biased region" description="Basic residues" evidence="2">
    <location>
        <begin position="19"/>
        <end position="34"/>
    </location>
</feature>
<sequence>MWGRPYRGIETETYTSKAARQKHTSQNRQQLHHHLLQDEKSTQSYNNSTIPDRPSIDDFHFSSHLSVEEHTNVPPGSKLNTNQIGHSPHFANTEAAEQSFFPIWKKHNCYDQHNVTEVPEFAEHNCLTQPSVTIDSKIQSSVPSYQNTNRTPEPITKSMLTGISESKGNSPSLLSVRGRRLFEDREIESTIYEEVAKDKWHGINNSQGRIDLCNAESNICCDLITQKLPKYGTKARKASKAANTSKAITEFTQNKVTPSNTDRQNVTLNTKKVDQMDVIHVAKQIMPDVDETIFDEVSTLNTILEQILDEEFEKLSTEEKWKKIFKSDLPSLYQLVSKILSVPVSNAFVERIFSLVSAQWTDTRNSLKEETVKSLVQVLDTSTLWSHTPATISSILCQSSPAGGYSRIKSVVSSCVQKFFSHSKHTDLRAENFVLVPGSDAAYDMLAFALFAPGDVVLCPTPFTGRMYNNFEERAQIELRSVPTTDMFNTRLNVQSFDTVLSEAASQGQIVRAISLIQSHNPLGAVFNWKEVIELCEWAYKNDLWILIDEIFIPSVGDHSVQGSILLATSLHEFNDRLVWMWSVDKDLCLPGLRFAVIHSQNEELQRALNRLEILQPCSPLVQSFMEILLSDHVWLEKFYETREITVSENRHYVTKYLKQIGVNYVDPRAGNSIFLNLRAFISENSFEEEEQLWKKFMTDAGFYLNPGMFMGSADAGWFQMVIPLSKTMLDQALIRLEAVLNNIQKAAPQCMLELHKEMDQPYSTLNDDYIAMNNPPISNEECEEEARRYEADMIEKLSGASAFDFSQPPEEVLTEGIAFGGDGVGADIDDMLIGEIEMPLLRSPPPFATPPRSPTAKLSEQRRSSFSEAFMDTGGSVNLEEIRKEMGILLEIQQTSSDNIQDFHEVPKSSIVKTVSTGGSIDSDVLAVVTSNQSTEESVGDYSPYGGQNMKELARTFEMEEHVKDTHKINETLHKDRSNHSSEYLQSDVSILDKNSSTGLESDISFDITSPWEEEKYPHLMSSALFEPSTTPTLSIDDEVLLNRIFGFSNNVNSEYGQTSHMEWNQTSNSEDLLSRVFAPFPKDQMEWKEFDENEHSENKNQGRGPIRGSLKNFDELNKAQRRIVLSRRIRWAADPSKESKKKLSAIREGSGENVVPEYQEEKRETKADTSEVPNHDYGDKTKDHMKFLTDFSFIEELVKSKHRTEAKKPFHGSEDILRDTEINKLQNLNRIRETAEELDEQPKTSEKFEANIPQNFVKEIEDSFLLESVFSILPADKTIIEVSEFEENQSNFTDNGPKSPNSLNTVNHVDTMEEEFMPLSDFPSMPKQLTVDIPLQIPEVFEEPQEYWEIIKSAKENTSDWTIQLNRNAQSDGSERIFDTMERVFLDAVFIGEDKVNDIHEEDEGRWSRSDSGLAAEDSIHTSSGSVIGEGHSPPLSNPECHHSDIHVTFNHNSPTDQIALSERPLESSTLKRPITSKPEIREASTVEDSGVFSDYAQIGVINLDIPLRLLMQGDDEDESEKVNKIEIQEDFPQREEQGYQQPRHDQPSILNELVKEAGLDTNKRNVQDTVDVEVTIAESEIDVKSQLSGIIFTTDDFREMVGKTAVTPSSQPCDESTENNNETLTWQPIESLEPEEFASETIVGNSLFANEEIKRTDSLRTQIDLPKLSSNFDEIGHYQRIPLEHSNAVDSYQLQYNESQLLSLLSEGAEFCPTPHKETKETVEGNEPSLSTQTCEINDAAEIQHQSTKSESGSAASSIPKWEPLENLGETWPPLDATETSSPPAQYYPIQNEECPKNSDADTKKFSEDLDAMERRLSTIAGGQKSTSQILVYEQVMRDPAHVIEEYNKRVAEREPDKSDKAALSSPVPLRPHSILEEISVVDLLFRRPDEKSITELIVTTAVEENATFALTAVLQKQESKNSEQAIFQAFDEIDRGISIVSLEKYPRQIIIDDPATDTHQKSENEECFERIFGDMEKSIQENIDTKLEHPSQLKEVILMHKAEELREIDFNPERKFKHTSAMEVVKSEKSPVCYENFDYSVNKVHIISYDSKEKTSVDGIADETTKAEKDAMSNMDQSAGHQDGLIQSDSEGSLETSASSAVDVRQDFFSEEVKPETEHDNQYPSITVQSSYPLYYSYARPPLISHAKIRHWKPTKVKSKASKSKWSTQPTPPRFVRPCCHVRTSPSTDGSQQLHHDLQTSTLRQPTFASEARAKTVVLEHTNITQITYVRNSNGTIFKDAAPGEMYTRASTSINTFTPDELFHAIHFADREATKKTLKDASDNKFADRSASKRKRKNTSPMHSQIKRAQTTTEENCYPEKRNEKSPVENASNVNLKEKFSELDKTVFREYEYLACKNPEHTTKEDHCDSNRLYSVMTSKSRTHTEGYMRASTFHAEIPPTAEPSVIAHQPRGASVTSRSLKKTPKDKSCPPNYVDSIVHPSKIIVTTRKDELGNTTDTITLRHTPGSDWLVSSLCQTHNYTPTYIERIPKKPKLSEKKT</sequence>
<feature type="compositionally biased region" description="Basic and acidic residues" evidence="2">
    <location>
        <begin position="2281"/>
        <end position="2295"/>
    </location>
</feature>
<feature type="compositionally biased region" description="Basic and acidic residues" evidence="2">
    <location>
        <begin position="1093"/>
        <end position="1102"/>
    </location>
</feature>
<feature type="region of interest" description="Disordered" evidence="2">
    <location>
        <begin position="2071"/>
        <end position="2105"/>
    </location>
</feature>
<proteinExistence type="predicted"/>
<dbReference type="Pfam" id="PF00155">
    <property type="entry name" value="Aminotran_1_2"/>
    <property type="match status" value="1"/>
</dbReference>
<feature type="region of interest" description="Disordered" evidence="2">
    <location>
        <begin position="2162"/>
        <end position="2182"/>
    </location>
</feature>
<evidence type="ECO:0000259" key="4">
    <source>
        <dbReference type="Pfam" id="PF05699"/>
    </source>
</evidence>
<dbReference type="GO" id="GO:0008483">
    <property type="term" value="F:transaminase activity"/>
    <property type="evidence" value="ECO:0007669"/>
    <property type="project" value="UniProtKB-KW"/>
</dbReference>
<feature type="compositionally biased region" description="Basic and acidic residues" evidence="2">
    <location>
        <begin position="2322"/>
        <end position="2331"/>
    </location>
</feature>
<dbReference type="InterPro" id="IPR015424">
    <property type="entry name" value="PyrdxlP-dep_Trfase"/>
</dbReference>
<feature type="region of interest" description="Disordered" evidence="2">
    <location>
        <begin position="2412"/>
        <end position="2437"/>
    </location>
</feature>
<dbReference type="GO" id="GO:0046983">
    <property type="term" value="F:protein dimerization activity"/>
    <property type="evidence" value="ECO:0007669"/>
    <property type="project" value="InterPro"/>
</dbReference>
<evidence type="ECO:0000256" key="1">
    <source>
        <dbReference type="ARBA" id="ARBA00022898"/>
    </source>
</evidence>
<comment type="caution">
    <text evidence="5">The sequence shown here is derived from an EMBL/GenBank/DDBJ whole genome shotgun (WGS) entry which is preliminary data.</text>
</comment>
<protein>
    <submittedName>
        <fullName evidence="5">Aminotransferase class I and II domain-containing protein</fullName>
    </submittedName>
</protein>
<evidence type="ECO:0000313" key="5">
    <source>
        <dbReference type="EMBL" id="KAI1719033.1"/>
    </source>
</evidence>
<dbReference type="InterPro" id="IPR015422">
    <property type="entry name" value="PyrdxlP-dep_Trfase_small"/>
</dbReference>
<feature type="compositionally biased region" description="Basic and acidic residues" evidence="2">
    <location>
        <begin position="1161"/>
        <end position="1182"/>
    </location>
</feature>
<dbReference type="InterPro" id="IPR008906">
    <property type="entry name" value="HATC_C_dom"/>
</dbReference>
<dbReference type="GO" id="GO:0006520">
    <property type="term" value="P:amino acid metabolic process"/>
    <property type="evidence" value="ECO:0007669"/>
    <property type="project" value="TreeGrafter"/>
</dbReference>
<feature type="region of interest" description="Disordered" evidence="2">
    <location>
        <begin position="1768"/>
        <end position="1806"/>
    </location>
</feature>
<gene>
    <name evidence="5" type="ORF">DdX_06152</name>
</gene>
<feature type="domain" description="HAT C-terminal dimerisation" evidence="4">
    <location>
        <begin position="313"/>
        <end position="376"/>
    </location>
</feature>
<dbReference type="Pfam" id="PF05699">
    <property type="entry name" value="Dimer_Tnp_hAT"/>
    <property type="match status" value="1"/>
</dbReference>
<dbReference type="SUPFAM" id="SSF53098">
    <property type="entry name" value="Ribonuclease H-like"/>
    <property type="match status" value="1"/>
</dbReference>
<dbReference type="Proteomes" id="UP001201812">
    <property type="component" value="Unassembled WGS sequence"/>
</dbReference>
<dbReference type="InterPro" id="IPR050478">
    <property type="entry name" value="Ethylene_sulfur-biosynth"/>
</dbReference>
<dbReference type="InterPro" id="IPR012337">
    <property type="entry name" value="RNaseH-like_sf"/>
</dbReference>
<organism evidence="5 6">
    <name type="scientific">Ditylenchus destructor</name>
    <dbReference type="NCBI Taxonomy" id="166010"/>
    <lineage>
        <taxon>Eukaryota</taxon>
        <taxon>Metazoa</taxon>
        <taxon>Ecdysozoa</taxon>
        <taxon>Nematoda</taxon>
        <taxon>Chromadorea</taxon>
        <taxon>Rhabditida</taxon>
        <taxon>Tylenchina</taxon>
        <taxon>Tylenchomorpha</taxon>
        <taxon>Sphaerularioidea</taxon>
        <taxon>Anguinidae</taxon>
        <taxon>Anguininae</taxon>
        <taxon>Ditylenchus</taxon>
    </lineage>
</organism>
<dbReference type="GO" id="GO:0030170">
    <property type="term" value="F:pyridoxal phosphate binding"/>
    <property type="evidence" value="ECO:0007669"/>
    <property type="project" value="InterPro"/>
</dbReference>
<feature type="region of interest" description="Disordered" evidence="2">
    <location>
        <begin position="15"/>
        <end position="48"/>
    </location>
</feature>
<dbReference type="CDD" id="cd00609">
    <property type="entry name" value="AAT_like"/>
    <property type="match status" value="1"/>
</dbReference>
<accession>A0AAD4N8D7</accession>
<keyword evidence="1" id="KW-0663">Pyridoxal phosphate</keyword>
<feature type="region of interest" description="Disordered" evidence="2">
    <location>
        <begin position="1093"/>
        <end position="1114"/>
    </location>
</feature>
<feature type="region of interest" description="Disordered" evidence="2">
    <location>
        <begin position="1140"/>
        <end position="1182"/>
    </location>
</feature>
<evidence type="ECO:0000256" key="2">
    <source>
        <dbReference type="SAM" id="MobiDB-lite"/>
    </source>
</evidence>
<dbReference type="SUPFAM" id="SSF53383">
    <property type="entry name" value="PLP-dependent transferases"/>
    <property type="match status" value="1"/>
</dbReference>